<feature type="coiled-coil region" evidence="1">
    <location>
        <begin position="92"/>
        <end position="165"/>
    </location>
</feature>
<organism evidence="2 3">
    <name type="scientific">Stylonychia lemnae</name>
    <name type="common">Ciliate</name>
    <dbReference type="NCBI Taxonomy" id="5949"/>
    <lineage>
        <taxon>Eukaryota</taxon>
        <taxon>Sar</taxon>
        <taxon>Alveolata</taxon>
        <taxon>Ciliophora</taxon>
        <taxon>Intramacronucleata</taxon>
        <taxon>Spirotrichea</taxon>
        <taxon>Stichotrichia</taxon>
        <taxon>Sporadotrichida</taxon>
        <taxon>Oxytrichidae</taxon>
        <taxon>Stylonychinae</taxon>
        <taxon>Stylonychia</taxon>
    </lineage>
</organism>
<evidence type="ECO:0000256" key="1">
    <source>
        <dbReference type="SAM" id="Coils"/>
    </source>
</evidence>
<keyword evidence="1" id="KW-0175">Coiled coil</keyword>
<protein>
    <submittedName>
        <fullName evidence="2">Uncharacterized protein</fullName>
    </submittedName>
</protein>
<dbReference type="Proteomes" id="UP000039865">
    <property type="component" value="Unassembled WGS sequence"/>
</dbReference>
<name>A0A078AJ45_STYLE</name>
<reference evidence="2 3" key="1">
    <citation type="submission" date="2014-06" db="EMBL/GenBank/DDBJ databases">
        <authorList>
            <person name="Swart Estienne"/>
        </authorList>
    </citation>
    <scope>NUCLEOTIDE SEQUENCE [LARGE SCALE GENOMIC DNA]</scope>
    <source>
        <strain evidence="2 3">130c</strain>
    </source>
</reference>
<dbReference type="InParanoid" id="A0A078AJ45"/>
<sequence>MELMSSSLLPPIVFKFDIQSSIQSQTINKPYFSQNRRYASLEPMERAKRLGGPPPVELLYNGNYVPPDGVSRVDLRQSEPVFNQYLSYDMQEEAKKAKMKKFNKKLKKIKRDLVVFQKQSPEPDHQTSQDFESDFVRKMNMHRSISQLQNENALLRDQLRSSMHRDPPEAADKDQNKWKKYYKDRYQANTVKQKMHGLHQMIENKDIQLNNRIAYENVHKLSPLAPFTLPSNPYNPLNPIYGMSPLGGSFNGAISYNTLGYNNNPYYMQRNPTYDYLQVQNKLLLDSFDDFYDEMAVPEKITDSVPNKTYKSLFANKR</sequence>
<evidence type="ECO:0000313" key="3">
    <source>
        <dbReference type="Proteomes" id="UP000039865"/>
    </source>
</evidence>
<gene>
    <name evidence="2" type="primary">Contig4449.g4745</name>
    <name evidence="2" type="ORF">STYLEM_11377</name>
</gene>
<proteinExistence type="predicted"/>
<keyword evidence="3" id="KW-1185">Reference proteome</keyword>
<dbReference type="EMBL" id="CCKQ01010830">
    <property type="protein sequence ID" value="CDW82345.1"/>
    <property type="molecule type" value="Genomic_DNA"/>
</dbReference>
<dbReference type="AlphaFoldDB" id="A0A078AJ45"/>
<evidence type="ECO:0000313" key="2">
    <source>
        <dbReference type="EMBL" id="CDW82345.1"/>
    </source>
</evidence>
<accession>A0A078AJ45</accession>